<accession>A0AAE1BFQ9</accession>
<gene>
    <name evidence="1" type="ORF">RRG08_040738</name>
</gene>
<sequence length="98" mass="10549">MPSANGVLGILDGLTSPDFPLGWMSQWSLSSRTTGLWRCPQRHLEDSPLVTSQASVREAGWSQPLSILADGSRGGDTLDGRRDTATGIRLFVEPPLEA</sequence>
<proteinExistence type="predicted"/>
<protein>
    <submittedName>
        <fullName evidence="1">Uncharacterized protein</fullName>
    </submittedName>
</protein>
<evidence type="ECO:0000313" key="1">
    <source>
        <dbReference type="EMBL" id="KAK3804231.1"/>
    </source>
</evidence>
<keyword evidence="2" id="KW-1185">Reference proteome</keyword>
<dbReference type="Proteomes" id="UP001283361">
    <property type="component" value="Unassembled WGS sequence"/>
</dbReference>
<name>A0AAE1BFQ9_9GAST</name>
<organism evidence="1 2">
    <name type="scientific">Elysia crispata</name>
    <name type="common">lettuce slug</name>
    <dbReference type="NCBI Taxonomy" id="231223"/>
    <lineage>
        <taxon>Eukaryota</taxon>
        <taxon>Metazoa</taxon>
        <taxon>Spiralia</taxon>
        <taxon>Lophotrochozoa</taxon>
        <taxon>Mollusca</taxon>
        <taxon>Gastropoda</taxon>
        <taxon>Heterobranchia</taxon>
        <taxon>Euthyneura</taxon>
        <taxon>Panpulmonata</taxon>
        <taxon>Sacoglossa</taxon>
        <taxon>Placobranchoidea</taxon>
        <taxon>Plakobranchidae</taxon>
        <taxon>Elysia</taxon>
    </lineage>
</organism>
<dbReference type="EMBL" id="JAWDGP010000029">
    <property type="protein sequence ID" value="KAK3804231.1"/>
    <property type="molecule type" value="Genomic_DNA"/>
</dbReference>
<reference evidence="1" key="1">
    <citation type="journal article" date="2023" name="G3 (Bethesda)">
        <title>A reference genome for the long-term kleptoplast-retaining sea slug Elysia crispata morphotype clarki.</title>
        <authorList>
            <person name="Eastman K.E."/>
            <person name="Pendleton A.L."/>
            <person name="Shaikh M.A."/>
            <person name="Suttiyut T."/>
            <person name="Ogas R."/>
            <person name="Tomko P."/>
            <person name="Gavelis G."/>
            <person name="Widhalm J.R."/>
            <person name="Wisecaver J.H."/>
        </authorList>
    </citation>
    <scope>NUCLEOTIDE SEQUENCE</scope>
    <source>
        <strain evidence="1">ECLA1</strain>
    </source>
</reference>
<comment type="caution">
    <text evidence="1">The sequence shown here is derived from an EMBL/GenBank/DDBJ whole genome shotgun (WGS) entry which is preliminary data.</text>
</comment>
<dbReference type="AlphaFoldDB" id="A0AAE1BFQ9"/>
<evidence type="ECO:0000313" key="2">
    <source>
        <dbReference type="Proteomes" id="UP001283361"/>
    </source>
</evidence>